<dbReference type="Gene3D" id="3.10.330.10">
    <property type="match status" value="1"/>
</dbReference>
<protein>
    <recommendedName>
        <fullName evidence="10">Peroxisomal ATPase PEX1</fullName>
    </recommendedName>
    <alternativeName>
        <fullName evidence="9">Peroxin-1</fullName>
    </alternativeName>
</protein>
<dbReference type="SMART" id="SM00382">
    <property type="entry name" value="AAA"/>
    <property type="match status" value="2"/>
</dbReference>
<evidence type="ECO:0000256" key="6">
    <source>
        <dbReference type="ARBA" id="ARBA00022741"/>
    </source>
</evidence>
<dbReference type="GO" id="GO:0000159">
    <property type="term" value="C:protein phosphatase type 2A complex"/>
    <property type="evidence" value="ECO:0007669"/>
    <property type="project" value="InterPro"/>
</dbReference>
<evidence type="ECO:0000256" key="3">
    <source>
        <dbReference type="ARBA" id="ARBA00022574"/>
    </source>
</evidence>
<dbReference type="GO" id="GO:0007031">
    <property type="term" value="P:peroxisome organization"/>
    <property type="evidence" value="ECO:0007669"/>
    <property type="project" value="UniProtKB-KW"/>
</dbReference>
<dbReference type="PROSITE" id="PS00674">
    <property type="entry name" value="AAA"/>
    <property type="match status" value="1"/>
</dbReference>
<dbReference type="InterPro" id="IPR001680">
    <property type="entry name" value="WD40_rpt"/>
</dbReference>
<dbReference type="GO" id="GO:0016887">
    <property type="term" value="F:ATP hydrolysis activity"/>
    <property type="evidence" value="ECO:0007669"/>
    <property type="project" value="InterPro"/>
</dbReference>
<dbReference type="InterPro" id="IPR018067">
    <property type="entry name" value="PP2A_PR55_CS"/>
</dbReference>
<dbReference type="GO" id="GO:0019888">
    <property type="term" value="F:protein phosphatase regulator activity"/>
    <property type="evidence" value="ECO:0007669"/>
    <property type="project" value="InterPro"/>
</dbReference>
<dbReference type="PANTHER" id="PTHR11871">
    <property type="entry name" value="PROTEIN PHOSPHATASE PP2A REGULATORY SUBUNIT B"/>
    <property type="match status" value="1"/>
</dbReference>
<evidence type="ECO:0000256" key="11">
    <source>
        <dbReference type="ARBA" id="ARBA00048778"/>
    </source>
</evidence>
<evidence type="ECO:0000256" key="7">
    <source>
        <dbReference type="ARBA" id="ARBA00022840"/>
    </source>
</evidence>
<organism evidence="13 14">
    <name type="scientific">Blomia tropicalis</name>
    <name type="common">Mite</name>
    <dbReference type="NCBI Taxonomy" id="40697"/>
    <lineage>
        <taxon>Eukaryota</taxon>
        <taxon>Metazoa</taxon>
        <taxon>Ecdysozoa</taxon>
        <taxon>Arthropoda</taxon>
        <taxon>Chelicerata</taxon>
        <taxon>Arachnida</taxon>
        <taxon>Acari</taxon>
        <taxon>Acariformes</taxon>
        <taxon>Sarcoptiformes</taxon>
        <taxon>Astigmata</taxon>
        <taxon>Glycyphagoidea</taxon>
        <taxon>Echimyopodidae</taxon>
        <taxon>Blomia</taxon>
    </lineage>
</organism>
<dbReference type="FunFam" id="3.40.50.300:FF:000149">
    <property type="entry name" value="Nuclear valosin-containing protein-like"/>
    <property type="match status" value="1"/>
</dbReference>
<keyword evidence="3" id="KW-0853">WD repeat</keyword>
<dbReference type="InterPro" id="IPR036322">
    <property type="entry name" value="WD40_repeat_dom_sf"/>
</dbReference>
<dbReference type="Gene3D" id="3.40.50.300">
    <property type="entry name" value="P-loop containing nucleotide triphosphate hydrolases"/>
    <property type="match status" value="2"/>
</dbReference>
<dbReference type="InterPro" id="IPR029067">
    <property type="entry name" value="CDC48_domain_2-like_sf"/>
</dbReference>
<keyword evidence="6" id="KW-0547">Nucleotide-binding</keyword>
<accession>A0A9Q0ME74</accession>
<evidence type="ECO:0000313" key="14">
    <source>
        <dbReference type="Proteomes" id="UP001142055"/>
    </source>
</evidence>
<dbReference type="InterPro" id="IPR041569">
    <property type="entry name" value="AAA_lid_3"/>
</dbReference>
<comment type="similarity">
    <text evidence="1">Belongs to the AAA ATPase family.</text>
</comment>
<dbReference type="Gene3D" id="2.130.10.10">
    <property type="entry name" value="YVTN repeat-like/Quinoprotein amine dehydrogenase"/>
    <property type="match status" value="2"/>
</dbReference>
<gene>
    <name evidence="13" type="ORF">RDWZM_001412</name>
</gene>
<sequence length="1568" mass="179243">MLRNSVLGTKNSSNEMSWAFSQVKGTLEEDFTEADLISCVEFNSDGKLLACGDKGGRIVIFQRASGSRKATNEYDLYCTFQSHEAEFDYLKSLEIEEKINKISWLNSGKNAAHFMLTTNDKTIKLWKLSERDKRVEDVIFDKNGTDISYYDSAELRFPKYRVVEPTVQPNLRRVYTNAHSFHINSISVNSDQETFISADELRINLWNLEVTNESFVIVDIKPANMEELTEVITAAEFHPQHCNIFAYSTSKGAVKLCDMREAALCDQYSKIFEEADVNGSTFFSELISLISDLKFTKNGRYMVTRDYLTVKIWDLNMDKKPVETYYVHDYLRNRLCSLYETEYIFDKFELSIGGNDNYIMTGSYNMFKIVDRQNKRDSMFEVNKDILRSRYLRPRKVTQLNESLKKKNKRDEINPDSIDLNKRIFHTAWHPKENIIAVASTKNLYLFNGDVFLSWESPTKKSRTLFRVFTIKMEFKHILSKPILIFLDDIKCDKYIFVCWNGALNHVSDFVIFDHQFASNFGIVCGESILVQTVNEVTSKIYQCNSLHIRPLTEDDYQLISINSDEIENGLLHQQRVFTTAFIGDSNLPRFNTVPIWLQSSANVPIFVEICKFEPSSAKGIILTDSTKLVIHSPHEKVEINESSQINDKVDESSGTLRSVLGIFRSILPPKEISTNQISSTKKELTMSSSKSIPIYNNESLLLRILPYNTQLESTFPYCTAFISDFHFRSSVDKYCLAKLRQLFTVNEKDERKKSNNSKQIDSLLNISALDSPEDKFNAQFVDKLLRNQDDITESIILVIASSKCPPDSIQLNDCFRSSKEIVATSYVQLISINHSETSQKITNFDKTDYLSVPVATQLTLCPINSVPVNVTTWIGEIQKQFLDLFKCNTNKFPNFKNLFFLNNGFIIKLGDYYFVANHVETIGFSDLSRLAWEKLLKTSFFVSSKTELIIKPNIPIKADVTQILQRISKPIKQIDSTHLSDLFNDVQSSKAFGGFTSEISKCYNLIQLALQLTQETRTLINFGSNKSISSLFNSLLITGNKGSGKTTFVKRLCHKLIRNHFVYCRTINCSYVKGKRIESLQKLWLNSIQEAVQRQPSILVFEDLDEISYHVENEKGSNDLNETNNENVSFESVYCERVAYVFLRLIDIIHHLKSATLFSRVCIIVTAKSISKLNQIISKMCTFDETIELLPPDFSQRVDIIEQIILNKDLSIPNQSGQLKPIIQFDMKQLARSTKNYYPNDLNHLIDIVIHNALVDVFQCDEQTVLPKSICLNDSNVQYALSQFTPEHLKGHHRPIQSKRNLSDIGGLHQVKEIILNTILLPTKYPKIFSQPPLKLQNSILLYGMPGTGKTMLVEAIAVESNLNFIGVKGPELLSKYIGASEQSVRDLFVRAQAMAPCILFFDEFDSLAPKRGHDSTGVTDRIVNQMLTLLDGLEEMRHDVYILAATSRPDLIDLALLRPGRFDRCVPCPLPNENDRIEILRALSRKLNIDSTSVRWESVAELTNHFTGADLQALLYTAYLCACKRINPNESINEIEIVITDQDMKQSIEQTKPSIGEKERIKFETM</sequence>
<evidence type="ECO:0000256" key="9">
    <source>
        <dbReference type="ARBA" id="ARBA00032509"/>
    </source>
</evidence>
<dbReference type="Pfam" id="PF00004">
    <property type="entry name" value="AAA"/>
    <property type="match status" value="2"/>
</dbReference>
<dbReference type="SUPFAM" id="SSF50978">
    <property type="entry name" value="WD40 repeat-like"/>
    <property type="match status" value="1"/>
</dbReference>
<dbReference type="PROSITE" id="PS01024">
    <property type="entry name" value="PR55_1"/>
    <property type="match status" value="1"/>
</dbReference>
<dbReference type="GO" id="GO:0005777">
    <property type="term" value="C:peroxisome"/>
    <property type="evidence" value="ECO:0007669"/>
    <property type="project" value="InterPro"/>
</dbReference>
<dbReference type="SUPFAM" id="SSF54585">
    <property type="entry name" value="Cdc48 domain 2-like"/>
    <property type="match status" value="1"/>
</dbReference>
<evidence type="ECO:0000256" key="5">
    <source>
        <dbReference type="ARBA" id="ARBA00022737"/>
    </source>
</evidence>
<dbReference type="InterPro" id="IPR015943">
    <property type="entry name" value="WD40/YVTN_repeat-like_dom_sf"/>
</dbReference>
<dbReference type="PRINTS" id="PR00600">
    <property type="entry name" value="PP2APR55"/>
</dbReference>
<keyword evidence="4" id="KW-0962">Peroxisome biogenesis</keyword>
<dbReference type="InterPro" id="IPR027417">
    <property type="entry name" value="P-loop_NTPase"/>
</dbReference>
<feature type="domain" description="AAA+ ATPase" evidence="12">
    <location>
        <begin position="1337"/>
        <end position="1474"/>
    </location>
</feature>
<evidence type="ECO:0000256" key="2">
    <source>
        <dbReference type="ARBA" id="ARBA00008259"/>
    </source>
</evidence>
<dbReference type="GO" id="GO:0015031">
    <property type="term" value="P:protein transport"/>
    <property type="evidence" value="ECO:0007669"/>
    <property type="project" value="UniProtKB-KW"/>
</dbReference>
<dbReference type="InterPro" id="IPR003960">
    <property type="entry name" value="ATPase_AAA_CS"/>
</dbReference>
<dbReference type="InterPro" id="IPR000009">
    <property type="entry name" value="PP2A_PR55"/>
</dbReference>
<comment type="caution">
    <text evidence="13">The sequence shown here is derived from an EMBL/GenBank/DDBJ whole genome shotgun (WGS) entry which is preliminary data.</text>
</comment>
<dbReference type="Gene3D" id="1.10.8.60">
    <property type="match status" value="1"/>
</dbReference>
<evidence type="ECO:0000256" key="8">
    <source>
        <dbReference type="ARBA" id="ARBA00022927"/>
    </source>
</evidence>
<dbReference type="Proteomes" id="UP001142055">
    <property type="component" value="Chromosome 1"/>
</dbReference>
<keyword evidence="8" id="KW-0813">Transport</keyword>
<dbReference type="CDD" id="cd00009">
    <property type="entry name" value="AAA"/>
    <property type="match status" value="1"/>
</dbReference>
<evidence type="ECO:0000313" key="13">
    <source>
        <dbReference type="EMBL" id="KAJ6222867.1"/>
    </source>
</evidence>
<evidence type="ECO:0000256" key="10">
    <source>
        <dbReference type="ARBA" id="ARBA00034532"/>
    </source>
</evidence>
<dbReference type="EMBL" id="JAPWDV010000001">
    <property type="protein sequence ID" value="KAJ6222867.1"/>
    <property type="molecule type" value="Genomic_DNA"/>
</dbReference>
<dbReference type="OMA" id="CACKRIN"/>
<dbReference type="Pfam" id="PF17862">
    <property type="entry name" value="AAA_lid_3"/>
    <property type="match status" value="1"/>
</dbReference>
<feature type="domain" description="AAA+ ATPase" evidence="12">
    <location>
        <begin position="1032"/>
        <end position="1194"/>
    </location>
</feature>
<evidence type="ECO:0000256" key="4">
    <source>
        <dbReference type="ARBA" id="ARBA00022593"/>
    </source>
</evidence>
<dbReference type="Pfam" id="PF09262">
    <property type="entry name" value="PEX-1N"/>
    <property type="match status" value="1"/>
</dbReference>
<keyword evidence="14" id="KW-1185">Reference proteome</keyword>
<dbReference type="SUPFAM" id="SSF52540">
    <property type="entry name" value="P-loop containing nucleoside triphosphate hydrolases"/>
    <property type="match status" value="2"/>
</dbReference>
<name>A0A9Q0ME74_BLOTA</name>
<dbReference type="GO" id="GO:0005524">
    <property type="term" value="F:ATP binding"/>
    <property type="evidence" value="ECO:0007669"/>
    <property type="project" value="UniProtKB-KW"/>
</dbReference>
<dbReference type="Pfam" id="PF00400">
    <property type="entry name" value="WD40"/>
    <property type="match status" value="1"/>
</dbReference>
<reference evidence="13" key="1">
    <citation type="submission" date="2022-12" db="EMBL/GenBank/DDBJ databases">
        <title>Genome assemblies of Blomia tropicalis.</title>
        <authorList>
            <person name="Cui Y."/>
        </authorList>
    </citation>
    <scope>NUCLEOTIDE SEQUENCE</scope>
    <source>
        <tissue evidence="13">Adult mites</tissue>
    </source>
</reference>
<dbReference type="SMART" id="SM00320">
    <property type="entry name" value="WD40"/>
    <property type="match status" value="5"/>
</dbReference>
<evidence type="ECO:0000259" key="12">
    <source>
        <dbReference type="SMART" id="SM00382"/>
    </source>
</evidence>
<keyword evidence="5" id="KW-0677">Repeat</keyword>
<dbReference type="InterPro" id="IPR003959">
    <property type="entry name" value="ATPase_AAA_core"/>
</dbReference>
<keyword evidence="7" id="KW-0067">ATP-binding</keyword>
<dbReference type="InterPro" id="IPR015342">
    <property type="entry name" value="PEX1-N_C-lobe"/>
</dbReference>
<comment type="similarity">
    <text evidence="2">Belongs to the phosphatase 2A regulatory subunit B family.</text>
</comment>
<keyword evidence="8" id="KW-0653">Protein transport</keyword>
<evidence type="ECO:0000256" key="1">
    <source>
        <dbReference type="ARBA" id="ARBA00006914"/>
    </source>
</evidence>
<proteinExistence type="inferred from homology"/>
<comment type="catalytic activity">
    <reaction evidence="11">
        <text>ATP + H2O = ADP + phosphate + H(+)</text>
        <dbReference type="Rhea" id="RHEA:13065"/>
        <dbReference type="ChEBI" id="CHEBI:15377"/>
        <dbReference type="ChEBI" id="CHEBI:15378"/>
        <dbReference type="ChEBI" id="CHEBI:30616"/>
        <dbReference type="ChEBI" id="CHEBI:43474"/>
        <dbReference type="ChEBI" id="CHEBI:456216"/>
    </reaction>
    <physiologicalReaction direction="left-to-right" evidence="11">
        <dbReference type="Rhea" id="RHEA:13066"/>
    </physiologicalReaction>
</comment>
<dbReference type="InterPro" id="IPR003593">
    <property type="entry name" value="AAA+_ATPase"/>
</dbReference>